<dbReference type="Proteomes" id="UP000215223">
    <property type="component" value="Unassembled WGS sequence"/>
</dbReference>
<dbReference type="RefSeq" id="WP_143267269.1">
    <property type="nucleotide sequence ID" value="NZ_NMQT01000204.1"/>
</dbReference>
<organism evidence="2 3">
    <name type="scientific">Amycolatopsis thailandensis</name>
    <dbReference type="NCBI Taxonomy" id="589330"/>
    <lineage>
        <taxon>Bacteria</taxon>
        <taxon>Bacillati</taxon>
        <taxon>Actinomycetota</taxon>
        <taxon>Actinomycetes</taxon>
        <taxon>Pseudonocardiales</taxon>
        <taxon>Pseudonocardiaceae</taxon>
        <taxon>Amycolatopsis</taxon>
    </lineage>
</organism>
<protein>
    <recommendedName>
        <fullName evidence="4">Tetratricopeptide repeat protein</fullName>
    </recommendedName>
</protein>
<name>A0A229RBH2_9PSEU</name>
<evidence type="ECO:0000313" key="2">
    <source>
        <dbReference type="EMBL" id="OXM43935.1"/>
    </source>
</evidence>
<comment type="caution">
    <text evidence="2">The sequence shown here is derived from an EMBL/GenBank/DDBJ whole genome shotgun (WGS) entry which is preliminary data.</text>
</comment>
<dbReference type="SMART" id="SM00028">
    <property type="entry name" value="TPR"/>
    <property type="match status" value="2"/>
</dbReference>
<reference evidence="2 3" key="1">
    <citation type="submission" date="2017-07" db="EMBL/GenBank/DDBJ databases">
        <title>Amycolatopsis thailandensis Genome sequencing and assembly.</title>
        <authorList>
            <person name="Kaur N."/>
            <person name="Mayilraj S."/>
        </authorList>
    </citation>
    <scope>NUCLEOTIDE SEQUENCE [LARGE SCALE GENOMIC DNA]</scope>
    <source>
        <strain evidence="2 3">JCM 16380</strain>
    </source>
</reference>
<sequence length="171" mass="18983">ADVEEARALGFGDVDCLAHRAEIHRQADEHDKAVEDLREVVRREPDSAYYGGCLGEALLFAGQITEAVSVLRRSTAGADWVRNTLALAELKIGQPESAMAHFERALDEAVTKAASHPCDWEARLEPVLYLVILGREPEAKRLLADVLADDPPREPRLDLLQNLKEIREVLP</sequence>
<dbReference type="InterPro" id="IPR019734">
    <property type="entry name" value="TPR_rpt"/>
</dbReference>
<dbReference type="AlphaFoldDB" id="A0A229RBH2"/>
<gene>
    <name evidence="2" type="ORF">CFP71_41075</name>
</gene>
<proteinExistence type="predicted"/>
<dbReference type="Gene3D" id="1.25.40.10">
    <property type="entry name" value="Tetratricopeptide repeat domain"/>
    <property type="match status" value="1"/>
</dbReference>
<evidence type="ECO:0000256" key="1">
    <source>
        <dbReference type="PROSITE-ProRule" id="PRU00339"/>
    </source>
</evidence>
<keyword evidence="3" id="KW-1185">Reference proteome</keyword>
<dbReference type="OrthoDB" id="9814944at2"/>
<feature type="repeat" description="TPR" evidence="1">
    <location>
        <begin position="14"/>
        <end position="47"/>
    </location>
</feature>
<evidence type="ECO:0008006" key="4">
    <source>
        <dbReference type="Google" id="ProtNLM"/>
    </source>
</evidence>
<accession>A0A229RBH2</accession>
<dbReference type="SUPFAM" id="SSF48452">
    <property type="entry name" value="TPR-like"/>
    <property type="match status" value="1"/>
</dbReference>
<dbReference type="PROSITE" id="PS50005">
    <property type="entry name" value="TPR"/>
    <property type="match status" value="1"/>
</dbReference>
<evidence type="ECO:0000313" key="3">
    <source>
        <dbReference type="Proteomes" id="UP000215223"/>
    </source>
</evidence>
<feature type="non-terminal residue" evidence="2">
    <location>
        <position position="1"/>
    </location>
</feature>
<dbReference type="InterPro" id="IPR011990">
    <property type="entry name" value="TPR-like_helical_dom_sf"/>
</dbReference>
<dbReference type="EMBL" id="NMQT01000204">
    <property type="protein sequence ID" value="OXM43935.1"/>
    <property type="molecule type" value="Genomic_DNA"/>
</dbReference>
<keyword evidence="1" id="KW-0802">TPR repeat</keyword>
<dbReference type="Pfam" id="PF13174">
    <property type="entry name" value="TPR_6"/>
    <property type="match status" value="1"/>
</dbReference>
<feature type="non-terminal residue" evidence="2">
    <location>
        <position position="171"/>
    </location>
</feature>